<dbReference type="KEGG" id="pchm:VFPPC_18086"/>
<name>A0A219API1_METCM</name>
<reference evidence="1 2" key="1">
    <citation type="journal article" date="2016" name="PLoS Pathog.">
        <title>Biosynthesis of antibiotic leucinostatins in bio-control fungus Purpureocillium lilacinum and their inhibition on phytophthora revealed by genome mining.</title>
        <authorList>
            <person name="Wang G."/>
            <person name="Liu Z."/>
            <person name="Lin R."/>
            <person name="Li E."/>
            <person name="Mao Z."/>
            <person name="Ling J."/>
            <person name="Yang Y."/>
            <person name="Yin W.B."/>
            <person name="Xie B."/>
        </authorList>
    </citation>
    <scope>NUCLEOTIDE SEQUENCE [LARGE SCALE GENOMIC DNA]</scope>
    <source>
        <strain evidence="1">170</strain>
    </source>
</reference>
<accession>A0A219API1</accession>
<dbReference type="AlphaFoldDB" id="A0A219API1"/>
<comment type="caution">
    <text evidence="1">The sequence shown here is derived from an EMBL/GenBank/DDBJ whole genome shotgun (WGS) entry which is preliminary data.</text>
</comment>
<dbReference type="RefSeq" id="XP_022285155.1">
    <property type="nucleotide sequence ID" value="XM_022429743.1"/>
</dbReference>
<sequence length="68" mass="7272">MIDVPSIFTSEDSGFGWLANSRSLADKRSFRAISAGPKTLAALRRLFSFLVLDLELLAIVSGGSLDNG</sequence>
<evidence type="ECO:0000313" key="1">
    <source>
        <dbReference type="EMBL" id="OWT42673.1"/>
    </source>
</evidence>
<organism evidence="1 2">
    <name type="scientific">Pochonia chlamydosporia 170</name>
    <dbReference type="NCBI Taxonomy" id="1380566"/>
    <lineage>
        <taxon>Eukaryota</taxon>
        <taxon>Fungi</taxon>
        <taxon>Dikarya</taxon>
        <taxon>Ascomycota</taxon>
        <taxon>Pezizomycotina</taxon>
        <taxon>Sordariomycetes</taxon>
        <taxon>Hypocreomycetidae</taxon>
        <taxon>Hypocreales</taxon>
        <taxon>Clavicipitaceae</taxon>
        <taxon>Pochonia</taxon>
    </lineage>
</organism>
<dbReference type="EMBL" id="LSBJ02000007">
    <property type="protein sequence ID" value="OWT42673.1"/>
    <property type="molecule type" value="Genomic_DNA"/>
</dbReference>
<dbReference type="GeneID" id="33936954"/>
<protein>
    <submittedName>
        <fullName evidence="1">Uncharacterized protein</fullName>
    </submittedName>
</protein>
<proteinExistence type="predicted"/>
<gene>
    <name evidence="1" type="ORF">VFPPC_18086</name>
</gene>
<dbReference type="Proteomes" id="UP000078397">
    <property type="component" value="Unassembled WGS sequence"/>
</dbReference>
<keyword evidence="2" id="KW-1185">Reference proteome</keyword>
<evidence type="ECO:0000313" key="2">
    <source>
        <dbReference type="Proteomes" id="UP000078397"/>
    </source>
</evidence>